<protein>
    <recommendedName>
        <fullName evidence="4">VWFD domain-containing protein</fullName>
    </recommendedName>
</protein>
<feature type="signal peptide" evidence="1">
    <location>
        <begin position="1"/>
        <end position="20"/>
    </location>
</feature>
<feature type="chain" id="PRO_5043497781" description="VWFD domain-containing protein" evidence="1">
    <location>
        <begin position="21"/>
        <end position="294"/>
    </location>
</feature>
<reference evidence="2 3" key="1">
    <citation type="journal article" date="2024" name="Nat. Commun.">
        <title>Phylogenomics reveals the evolutionary origins of lichenization in chlorophyte algae.</title>
        <authorList>
            <person name="Puginier C."/>
            <person name="Libourel C."/>
            <person name="Otte J."/>
            <person name="Skaloud P."/>
            <person name="Haon M."/>
            <person name="Grisel S."/>
            <person name="Petersen M."/>
            <person name="Berrin J.G."/>
            <person name="Delaux P.M."/>
            <person name="Dal Grande F."/>
            <person name="Keller J."/>
        </authorList>
    </citation>
    <scope>NUCLEOTIDE SEQUENCE [LARGE SCALE GENOMIC DNA]</scope>
    <source>
        <strain evidence="2 3">SAG 2523</strain>
    </source>
</reference>
<dbReference type="EMBL" id="JALJOV010000349">
    <property type="protein sequence ID" value="KAK9864469.1"/>
    <property type="molecule type" value="Genomic_DNA"/>
</dbReference>
<organism evidence="2 3">
    <name type="scientific">Apatococcus fuscideae</name>
    <dbReference type="NCBI Taxonomy" id="2026836"/>
    <lineage>
        <taxon>Eukaryota</taxon>
        <taxon>Viridiplantae</taxon>
        <taxon>Chlorophyta</taxon>
        <taxon>core chlorophytes</taxon>
        <taxon>Trebouxiophyceae</taxon>
        <taxon>Chlorellales</taxon>
        <taxon>Chlorellaceae</taxon>
        <taxon>Apatococcus</taxon>
    </lineage>
</organism>
<dbReference type="AlphaFoldDB" id="A0AAW1T4N1"/>
<accession>A0AAW1T4N1</accession>
<evidence type="ECO:0000256" key="1">
    <source>
        <dbReference type="SAM" id="SignalP"/>
    </source>
</evidence>
<dbReference type="Proteomes" id="UP001485043">
    <property type="component" value="Unassembled WGS sequence"/>
</dbReference>
<proteinExistence type="predicted"/>
<keyword evidence="3" id="KW-1185">Reference proteome</keyword>
<evidence type="ECO:0000313" key="2">
    <source>
        <dbReference type="EMBL" id="KAK9864469.1"/>
    </source>
</evidence>
<comment type="caution">
    <text evidence="2">The sequence shown here is derived from an EMBL/GenBank/DDBJ whole genome shotgun (WGS) entry which is preliminary data.</text>
</comment>
<evidence type="ECO:0008006" key="4">
    <source>
        <dbReference type="Google" id="ProtNLM"/>
    </source>
</evidence>
<gene>
    <name evidence="2" type="ORF">WJX84_002863</name>
</gene>
<name>A0AAW1T4N1_9CHLO</name>
<dbReference type="PANTHER" id="PTHR31656">
    <property type="entry name" value="ROOT CAP DOMAIN-CONTAINING PROTEIN"/>
    <property type="match status" value="1"/>
</dbReference>
<keyword evidence="1" id="KW-0732">Signal</keyword>
<sequence length="294" mass="31673">MRGVVAAAILAVLLIARAEGQCLAPTQEALCGGSGGLLGLGATVVTCTATCDVTNQGTVRGEPHFVGFDGSHFDFQGTPNSHYSLLTDNEHSLNAQFVQRGSRLNEETGSWFDLPSLDDRATVVGAVGLRFKEDAAQVMRIPTGQITVELNGKILPVGSSEVTPNGLSVRYMNTTVADGSLWMHPGPFLLRTVILTTDRCQDCPAEGILGQTLAVLYGETPLDTAFDQSDVVEVWDSEEHDHIHHSAKLEDYLSKNYNVSGLLANHAANSNFDKGLEHAVFQEVAARRIQGRHY</sequence>
<evidence type="ECO:0000313" key="3">
    <source>
        <dbReference type="Proteomes" id="UP001485043"/>
    </source>
</evidence>